<dbReference type="InterPro" id="IPR001436">
    <property type="entry name" value="Alpha-crystallin/sHSP_animal"/>
</dbReference>
<reference evidence="12" key="1">
    <citation type="submission" date="2021-02" db="EMBL/GenBank/DDBJ databases">
        <title>Comparative genomics reveals that relaxation of natural selection precedes convergent phenotypic evolution of cavefish.</title>
        <authorList>
            <person name="Peng Z."/>
        </authorList>
    </citation>
    <scope>NUCLEOTIDE SEQUENCE</scope>
    <source>
        <tissue evidence="12">Muscle</tissue>
    </source>
</reference>
<dbReference type="PANTHER" id="PTHR45640">
    <property type="entry name" value="HEAT SHOCK PROTEIN HSP-12.2-RELATED"/>
    <property type="match status" value="1"/>
</dbReference>
<evidence type="ECO:0000256" key="2">
    <source>
        <dbReference type="ARBA" id="ARBA00022613"/>
    </source>
</evidence>
<dbReference type="InterPro" id="IPR055269">
    <property type="entry name" value="Alpha-crystallin/HSP_16"/>
</dbReference>
<dbReference type="SUPFAM" id="SSF49764">
    <property type="entry name" value="HSP20-like chaperones"/>
    <property type="match status" value="1"/>
</dbReference>
<evidence type="ECO:0000256" key="3">
    <source>
        <dbReference type="ARBA" id="ARBA00022723"/>
    </source>
</evidence>
<dbReference type="InterPro" id="IPR003090">
    <property type="entry name" value="Alpha-crystallin_N"/>
</dbReference>
<accession>A0A9W7TR07</accession>
<evidence type="ECO:0000256" key="4">
    <source>
        <dbReference type="ARBA" id="ARBA00022833"/>
    </source>
</evidence>
<feature type="binding site" evidence="8">
    <location>
        <position position="103"/>
    </location>
    <ligand>
        <name>Zn(2+)</name>
        <dbReference type="ChEBI" id="CHEBI:29105"/>
        <label>1</label>
    </ligand>
</feature>
<dbReference type="GO" id="GO:0005737">
    <property type="term" value="C:cytoplasm"/>
    <property type="evidence" value="ECO:0007669"/>
    <property type="project" value="TreeGrafter"/>
</dbReference>
<dbReference type="AlphaFoldDB" id="A0A9W7TR07"/>
<keyword evidence="13" id="KW-1185">Reference proteome</keyword>
<dbReference type="PROSITE" id="PS01031">
    <property type="entry name" value="SHSP"/>
    <property type="match status" value="1"/>
</dbReference>
<dbReference type="InterPro" id="IPR008978">
    <property type="entry name" value="HSP20-like_chaperone"/>
</dbReference>
<gene>
    <name evidence="12" type="ORF">IRJ41_013462</name>
</gene>
<organism evidence="12 13">
    <name type="scientific">Triplophysa rosa</name>
    <name type="common">Cave loach</name>
    <dbReference type="NCBI Taxonomy" id="992332"/>
    <lineage>
        <taxon>Eukaryota</taxon>
        <taxon>Metazoa</taxon>
        <taxon>Chordata</taxon>
        <taxon>Craniata</taxon>
        <taxon>Vertebrata</taxon>
        <taxon>Euteleostomi</taxon>
        <taxon>Actinopterygii</taxon>
        <taxon>Neopterygii</taxon>
        <taxon>Teleostei</taxon>
        <taxon>Ostariophysi</taxon>
        <taxon>Cypriniformes</taxon>
        <taxon>Nemacheilidae</taxon>
        <taxon>Triplophysa</taxon>
    </lineage>
</organism>
<evidence type="ECO:0000256" key="1">
    <source>
        <dbReference type="ARBA" id="ARBA00018516"/>
    </source>
</evidence>
<dbReference type="Proteomes" id="UP001059041">
    <property type="component" value="Linkage Group LG14"/>
</dbReference>
<sequence>MDVTIQHPWYRRPWFLGIYPYRIYDQYFGEHQHDSELLSPLYSMFFYRPYFWRFPNWFDSGMSEVRMDRDHLVVNLDVKHFSPEELTVKVNDDYVEIRGKHDERQDDRGIVAREFYRKYKIPAGVDPGAFTSSLSSDGVLTVCAHRHMDAIERNMPITCEEKPPVQN</sequence>
<keyword evidence="5" id="KW-0007">Acetylation</keyword>
<dbReference type="GO" id="GO:0046872">
    <property type="term" value="F:metal ion binding"/>
    <property type="evidence" value="ECO:0007669"/>
    <property type="project" value="UniProtKB-KW"/>
</dbReference>
<dbReference type="GO" id="GO:0009408">
    <property type="term" value="P:response to heat"/>
    <property type="evidence" value="ECO:0007669"/>
    <property type="project" value="TreeGrafter"/>
</dbReference>
<dbReference type="PANTHER" id="PTHR45640:SF5">
    <property type="entry name" value="ALPHA-CRYSTALLIN B CHAIN"/>
    <property type="match status" value="1"/>
</dbReference>
<comment type="caution">
    <text evidence="12">The sequence shown here is derived from an EMBL/GenBank/DDBJ whole genome shotgun (WGS) entry which is preliminary data.</text>
</comment>
<dbReference type="PRINTS" id="PR00299">
    <property type="entry name" value="ACRYSTALLIN"/>
</dbReference>
<dbReference type="Pfam" id="PF00525">
    <property type="entry name" value="Crystallin"/>
    <property type="match status" value="1"/>
</dbReference>
<keyword evidence="2" id="KW-0273">Eye lens protein</keyword>
<evidence type="ECO:0000259" key="11">
    <source>
        <dbReference type="PROSITE" id="PS01031"/>
    </source>
</evidence>
<dbReference type="Gene3D" id="2.60.40.790">
    <property type="match status" value="1"/>
</dbReference>
<evidence type="ECO:0000256" key="6">
    <source>
        <dbReference type="ARBA" id="ARBA00030175"/>
    </source>
</evidence>
<dbReference type="InterPro" id="IPR002068">
    <property type="entry name" value="A-crystallin/Hsp20_dom"/>
</dbReference>
<feature type="binding site" evidence="8">
    <location>
        <position position="101"/>
    </location>
    <ligand>
        <name>Zn(2+)</name>
        <dbReference type="ChEBI" id="CHEBI:29105"/>
        <label>1</label>
    </ligand>
</feature>
<evidence type="ECO:0000256" key="7">
    <source>
        <dbReference type="PIRNR" id="PIRNR036514"/>
    </source>
</evidence>
<keyword evidence="4 8" id="KW-0862">Zinc</keyword>
<proteinExistence type="inferred from homology"/>
<dbReference type="GO" id="GO:0043066">
    <property type="term" value="P:negative regulation of apoptotic process"/>
    <property type="evidence" value="ECO:0007669"/>
    <property type="project" value="TreeGrafter"/>
</dbReference>
<name>A0A9W7TR07_TRIRA</name>
<dbReference type="GO" id="GO:0042026">
    <property type="term" value="P:protein refolding"/>
    <property type="evidence" value="ECO:0007669"/>
    <property type="project" value="TreeGrafter"/>
</dbReference>
<evidence type="ECO:0000256" key="5">
    <source>
        <dbReference type="ARBA" id="ARBA00022990"/>
    </source>
</evidence>
<evidence type="ECO:0000256" key="9">
    <source>
        <dbReference type="PROSITE-ProRule" id="PRU00285"/>
    </source>
</evidence>
<feature type="domain" description="SHSP" evidence="11">
    <location>
        <begin position="53"/>
        <end position="160"/>
    </location>
</feature>
<protein>
    <recommendedName>
        <fullName evidence="1">Alpha-crystallin B chain</fullName>
    </recommendedName>
    <alternativeName>
        <fullName evidence="6">Alpha(B)-crystallin</fullName>
    </alternativeName>
</protein>
<comment type="similarity">
    <text evidence="7 9 10">Belongs to the small heat shock protein (HSP20) family.</text>
</comment>
<dbReference type="GO" id="GO:0005634">
    <property type="term" value="C:nucleus"/>
    <property type="evidence" value="ECO:0007669"/>
    <property type="project" value="TreeGrafter"/>
</dbReference>
<evidence type="ECO:0000313" key="12">
    <source>
        <dbReference type="EMBL" id="KAI7800843.1"/>
    </source>
</evidence>
<dbReference type="EMBL" id="JAFHDT010000014">
    <property type="protein sequence ID" value="KAI7800843.1"/>
    <property type="molecule type" value="Genomic_DNA"/>
</dbReference>
<evidence type="ECO:0000313" key="13">
    <source>
        <dbReference type="Proteomes" id="UP001059041"/>
    </source>
</evidence>
<dbReference type="OrthoDB" id="1431247at2759"/>
<dbReference type="PIRSF" id="PIRSF036514">
    <property type="entry name" value="Sm_HSP_B1"/>
    <property type="match status" value="1"/>
</dbReference>
<keyword evidence="3 8" id="KW-0479">Metal-binding</keyword>
<dbReference type="GO" id="GO:0005212">
    <property type="term" value="F:structural constituent of eye lens"/>
    <property type="evidence" value="ECO:0007669"/>
    <property type="project" value="UniProtKB-KW"/>
</dbReference>
<evidence type="ECO:0000256" key="10">
    <source>
        <dbReference type="RuleBase" id="RU003616"/>
    </source>
</evidence>
<dbReference type="Pfam" id="PF00011">
    <property type="entry name" value="HSP20"/>
    <property type="match status" value="1"/>
</dbReference>
<dbReference type="GO" id="GO:0051082">
    <property type="term" value="F:unfolded protein binding"/>
    <property type="evidence" value="ECO:0007669"/>
    <property type="project" value="TreeGrafter"/>
</dbReference>
<evidence type="ECO:0000256" key="8">
    <source>
        <dbReference type="PIRSR" id="PIRSR036514-1"/>
    </source>
</evidence>